<evidence type="ECO:0000256" key="5">
    <source>
        <dbReference type="SAM" id="MobiDB-lite"/>
    </source>
</evidence>
<keyword evidence="2 4" id="KW-0238">DNA-binding</keyword>
<proteinExistence type="predicted"/>
<dbReference type="SUPFAM" id="SSF56349">
    <property type="entry name" value="DNA breaking-rejoining enzymes"/>
    <property type="match status" value="1"/>
</dbReference>
<protein>
    <submittedName>
        <fullName evidence="8">Site-specific integrase</fullName>
    </submittedName>
</protein>
<dbReference type="InterPro" id="IPR011010">
    <property type="entry name" value="DNA_brk_join_enz"/>
</dbReference>
<dbReference type="InterPro" id="IPR013762">
    <property type="entry name" value="Integrase-like_cat_sf"/>
</dbReference>
<organism evidence="8">
    <name type="scientific">Halobacterium sp. NMX12-1</name>
    <dbReference type="NCBI Taxonomy" id="3166650"/>
    <lineage>
        <taxon>Archaea</taxon>
        <taxon>Methanobacteriati</taxon>
        <taxon>Methanobacteriota</taxon>
        <taxon>Stenosarchaea group</taxon>
        <taxon>Halobacteria</taxon>
        <taxon>Halobacteriales</taxon>
        <taxon>Halobacteriaceae</taxon>
        <taxon>Halobacterium</taxon>
    </lineage>
</organism>
<keyword evidence="3" id="KW-0233">DNA recombination</keyword>
<sequence>MTEQDRNEKGQFASVSKNELSEDMEELLGRYLHSLRGQKDPKQSTIDTRSREAGYWLAYCERNDIDPLQATTADVRGYIQSNTHLADTTIDSYYRSVQSFYSIISNDQADDRLELVNGHPCNRDSTINLKDDYDVHANTSEYQRQHTLSAKDVDGVRDNDKVLALKPEKIRELFDNVPGKTRETQLRNEIAVRLNWYTGCRSIELEEMLIDGIDWDRCAIDVGSAKLNVGEHPDLVRRDVYFPKEFKFQLRRWCERVRHSFSSQVEPEEGRILCTTHSDHMGRQQINDVVKEAARNAGVQRPLRPVDPGPDETVKEWFVTTHRIRRSAISHWVNDVEELDLHQVRRIAGHAKIQQTMDYVEPDDDGIGRDYQRGMQA</sequence>
<evidence type="ECO:0000256" key="3">
    <source>
        <dbReference type="ARBA" id="ARBA00023172"/>
    </source>
</evidence>
<evidence type="ECO:0000313" key="8">
    <source>
        <dbReference type="EMBL" id="XCF16706.1"/>
    </source>
</evidence>
<dbReference type="SUPFAM" id="SSF47823">
    <property type="entry name" value="lambda integrase-like, N-terminal domain"/>
    <property type="match status" value="1"/>
</dbReference>
<feature type="domain" description="Core-binding (CB)" evidence="7">
    <location>
        <begin position="22"/>
        <end position="105"/>
    </location>
</feature>
<dbReference type="GO" id="GO:0015074">
    <property type="term" value="P:DNA integration"/>
    <property type="evidence" value="ECO:0007669"/>
    <property type="project" value="UniProtKB-KW"/>
</dbReference>
<dbReference type="GeneID" id="91107786"/>
<gene>
    <name evidence="8" type="ORF">ABSL23_01510</name>
</gene>
<dbReference type="PROSITE" id="PS51900">
    <property type="entry name" value="CB"/>
    <property type="match status" value="1"/>
</dbReference>
<evidence type="ECO:0000259" key="6">
    <source>
        <dbReference type="PROSITE" id="PS51898"/>
    </source>
</evidence>
<evidence type="ECO:0000256" key="1">
    <source>
        <dbReference type="ARBA" id="ARBA00022908"/>
    </source>
</evidence>
<dbReference type="CDD" id="cd00397">
    <property type="entry name" value="DNA_BRE_C"/>
    <property type="match status" value="1"/>
</dbReference>
<dbReference type="GO" id="GO:0006310">
    <property type="term" value="P:DNA recombination"/>
    <property type="evidence" value="ECO:0007669"/>
    <property type="project" value="UniProtKB-KW"/>
</dbReference>
<dbReference type="PROSITE" id="PS51898">
    <property type="entry name" value="TYR_RECOMBINASE"/>
    <property type="match status" value="1"/>
</dbReference>
<dbReference type="InterPro" id="IPR010998">
    <property type="entry name" value="Integrase_recombinase_N"/>
</dbReference>
<dbReference type="InterPro" id="IPR050090">
    <property type="entry name" value="Tyrosine_recombinase_XerCD"/>
</dbReference>
<dbReference type="KEGG" id="hanx:ABSL23_01510"/>
<dbReference type="PANTHER" id="PTHR30349">
    <property type="entry name" value="PHAGE INTEGRASE-RELATED"/>
    <property type="match status" value="1"/>
</dbReference>
<evidence type="ECO:0000259" key="7">
    <source>
        <dbReference type="PROSITE" id="PS51900"/>
    </source>
</evidence>
<dbReference type="InterPro" id="IPR002104">
    <property type="entry name" value="Integrase_catalytic"/>
</dbReference>
<accession>A0AAU8CCH1</accession>
<dbReference type="InterPro" id="IPR044068">
    <property type="entry name" value="CB"/>
</dbReference>
<evidence type="ECO:0000256" key="2">
    <source>
        <dbReference type="ARBA" id="ARBA00023125"/>
    </source>
</evidence>
<evidence type="ECO:0000256" key="4">
    <source>
        <dbReference type="PROSITE-ProRule" id="PRU01248"/>
    </source>
</evidence>
<dbReference type="EMBL" id="CP159204">
    <property type="protein sequence ID" value="XCF16706.1"/>
    <property type="molecule type" value="Genomic_DNA"/>
</dbReference>
<dbReference type="AlphaFoldDB" id="A0AAU8CCH1"/>
<dbReference type="PANTHER" id="PTHR30349:SF41">
    <property type="entry name" value="INTEGRASE_RECOMBINASE PROTEIN MJ0367-RELATED"/>
    <property type="match status" value="1"/>
</dbReference>
<dbReference type="RefSeq" id="WP_353634498.1">
    <property type="nucleotide sequence ID" value="NZ_CP159204.1"/>
</dbReference>
<keyword evidence="1" id="KW-0229">DNA integration</keyword>
<dbReference type="Gene3D" id="1.10.150.130">
    <property type="match status" value="1"/>
</dbReference>
<dbReference type="Pfam" id="PF00589">
    <property type="entry name" value="Phage_integrase"/>
    <property type="match status" value="1"/>
</dbReference>
<dbReference type="Gene3D" id="1.10.443.10">
    <property type="entry name" value="Intergrase catalytic core"/>
    <property type="match status" value="1"/>
</dbReference>
<name>A0AAU8CCH1_9EURY</name>
<feature type="domain" description="Tyr recombinase" evidence="6">
    <location>
        <begin position="160"/>
        <end position="372"/>
    </location>
</feature>
<feature type="region of interest" description="Disordered" evidence="5">
    <location>
        <begin position="1"/>
        <end position="20"/>
    </location>
</feature>
<reference evidence="8" key="1">
    <citation type="submission" date="2024-06" db="EMBL/GenBank/DDBJ databases">
        <title>Genome Sequence of an extremely halophilic archaeon isolated from Permian era halite, Salado Formation, Carlsbad, New Mexico: Halobacterium sp. strain NMX12-1.</title>
        <authorList>
            <person name="Sotoa L."/>
            <person name="DasSarma P."/>
            <person name="Anton B.P."/>
            <person name="Vincze T."/>
            <person name="Verma I."/>
            <person name="Eralp B."/>
            <person name="Powers D.W."/>
            <person name="Dozier B.L."/>
            <person name="Roberts R.J."/>
            <person name="DasSarma S."/>
        </authorList>
    </citation>
    <scope>NUCLEOTIDE SEQUENCE</scope>
    <source>
        <strain evidence="8">NMX12-1</strain>
    </source>
</reference>
<dbReference type="GO" id="GO:0003677">
    <property type="term" value="F:DNA binding"/>
    <property type="evidence" value="ECO:0007669"/>
    <property type="project" value="UniProtKB-UniRule"/>
</dbReference>